<dbReference type="InterPro" id="IPR003660">
    <property type="entry name" value="HAMP_dom"/>
</dbReference>
<organism evidence="10 11">
    <name type="scientific">Herbaspirillum seropedicae (strain SmR1)</name>
    <dbReference type="NCBI Taxonomy" id="757424"/>
    <lineage>
        <taxon>Bacteria</taxon>
        <taxon>Pseudomonadati</taxon>
        <taxon>Pseudomonadota</taxon>
        <taxon>Betaproteobacteria</taxon>
        <taxon>Burkholderiales</taxon>
        <taxon>Oxalobacteraceae</taxon>
        <taxon>Herbaspirillum</taxon>
    </lineage>
</organism>
<evidence type="ECO:0000256" key="3">
    <source>
        <dbReference type="ARBA" id="ARBA00029447"/>
    </source>
</evidence>
<evidence type="ECO:0000256" key="6">
    <source>
        <dbReference type="SAM" id="MobiDB-lite"/>
    </source>
</evidence>
<evidence type="ECO:0000256" key="5">
    <source>
        <dbReference type="SAM" id="Coils"/>
    </source>
</evidence>
<dbReference type="AlphaFoldDB" id="D8IXY8"/>
<dbReference type="SUPFAM" id="SSF58104">
    <property type="entry name" value="Methyl-accepting chemotaxis protein (MCP) signaling domain"/>
    <property type="match status" value="1"/>
</dbReference>
<dbReference type="OrthoDB" id="9177860at2"/>
<accession>D8IXY8</accession>
<feature type="compositionally biased region" description="Low complexity" evidence="6">
    <location>
        <begin position="543"/>
        <end position="562"/>
    </location>
</feature>
<dbReference type="GO" id="GO:0004888">
    <property type="term" value="F:transmembrane signaling receptor activity"/>
    <property type="evidence" value="ECO:0007669"/>
    <property type="project" value="TreeGrafter"/>
</dbReference>
<dbReference type="KEGG" id="hse:Hsero_4644"/>
<proteinExistence type="inferred from homology"/>
<feature type="transmembrane region" description="Helical" evidence="7">
    <location>
        <begin position="189"/>
        <end position="210"/>
    </location>
</feature>
<protein>
    <submittedName>
        <fullName evidence="10">Methyl-accepting chemotaxis transmembrane protein</fullName>
    </submittedName>
</protein>
<keyword evidence="2" id="KW-0488">Methylation</keyword>
<evidence type="ECO:0000259" key="9">
    <source>
        <dbReference type="PROSITE" id="PS50885"/>
    </source>
</evidence>
<evidence type="ECO:0000259" key="8">
    <source>
        <dbReference type="PROSITE" id="PS50111"/>
    </source>
</evidence>
<keyword evidence="7 10" id="KW-0812">Transmembrane</keyword>
<dbReference type="PANTHER" id="PTHR43531:SF14">
    <property type="entry name" value="METHYL-ACCEPTING CHEMOTAXIS PROTEIN I-RELATED"/>
    <property type="match status" value="1"/>
</dbReference>
<keyword evidence="5" id="KW-0175">Coiled coil</keyword>
<dbReference type="GO" id="GO:0007165">
    <property type="term" value="P:signal transduction"/>
    <property type="evidence" value="ECO:0007669"/>
    <property type="project" value="UniProtKB-KW"/>
</dbReference>
<sequence>MSGSMTVGRKLGLAFLCVVVVALVGSSLSLLNFNRLEDASAMNIHTYQVMGKADDMLLNMVNIETGIRGYVASGNEAFLDPYKGGRKDFKVAFDDAKSLTADNPVQQKRLAEMQELSNKIEEIDQNLIKLRKEANASGSQQALQTYFGATHDKIFMDRFRVVQKEFVDAEESLLKERGELVRSLSKSTLIVMIAAGALTVLLAIGAGLLITRSIINALGGEPGAAADVAQQIAAGDLTVAVPLKPNDSHSLMASLGSMREQLTTIVRGIQTSGESISVAANEIATGNTDLSQRTEEQAASLEETASSMEELTSTVRQNSDNARQANTLAENASTLAAKGGEVVSRVIDTMNEISDSSSKVSDIITVIEGIAFQTNILALNAAVEAARAGEQGRGFAVVASEVRSLAQRSAAAAKDVKDLITLSGERVERGTHLVGEAGQTINEVVQAVRNVTDIMNEITAASSEQTTGIEQVNQALSQMDQVTQQNAALVEQAAAAAQAMSEQATELRSAVGVFKTGGGTAVQPRPVSPRPAKVVNPAPKVGAAKTRALPPKAAATAHTANAVKKEASSPKAADASGEWETF</sequence>
<dbReference type="Pfam" id="PF05227">
    <property type="entry name" value="CHASE3"/>
    <property type="match status" value="1"/>
</dbReference>
<dbReference type="PANTHER" id="PTHR43531">
    <property type="entry name" value="PROTEIN ICFG"/>
    <property type="match status" value="1"/>
</dbReference>
<dbReference type="GO" id="GO:0006935">
    <property type="term" value="P:chemotaxis"/>
    <property type="evidence" value="ECO:0007669"/>
    <property type="project" value="TreeGrafter"/>
</dbReference>
<keyword evidence="7" id="KW-0472">Membrane</keyword>
<dbReference type="PROSITE" id="PS50885">
    <property type="entry name" value="HAMP"/>
    <property type="match status" value="1"/>
</dbReference>
<name>D8IXY8_HERSS</name>
<dbReference type="GO" id="GO:0005886">
    <property type="term" value="C:plasma membrane"/>
    <property type="evidence" value="ECO:0007669"/>
    <property type="project" value="TreeGrafter"/>
</dbReference>
<dbReference type="InterPro" id="IPR051310">
    <property type="entry name" value="MCP_chemotaxis"/>
</dbReference>
<dbReference type="SMART" id="SM00283">
    <property type="entry name" value="MA"/>
    <property type="match status" value="1"/>
</dbReference>
<comment type="subcellular location">
    <subcellularLocation>
        <location evidence="1">Membrane</location>
    </subcellularLocation>
</comment>
<dbReference type="eggNOG" id="COG0840">
    <property type="taxonomic scope" value="Bacteria"/>
</dbReference>
<evidence type="ECO:0000313" key="11">
    <source>
        <dbReference type="Proteomes" id="UP000000329"/>
    </source>
</evidence>
<evidence type="ECO:0000313" key="10">
    <source>
        <dbReference type="EMBL" id="ADJ66110.1"/>
    </source>
</evidence>
<feature type="region of interest" description="Disordered" evidence="6">
    <location>
        <begin position="543"/>
        <end position="582"/>
    </location>
</feature>
<dbReference type="GeneID" id="29391625"/>
<evidence type="ECO:0000256" key="4">
    <source>
        <dbReference type="PROSITE-ProRule" id="PRU00284"/>
    </source>
</evidence>
<gene>
    <name evidence="10" type="ordered locus">Hsero_4644</name>
</gene>
<dbReference type="CDD" id="cd19410">
    <property type="entry name" value="HK9-like_sensor"/>
    <property type="match status" value="1"/>
</dbReference>
<comment type="similarity">
    <text evidence="3">Belongs to the methyl-accepting chemotaxis (MCP) protein family.</text>
</comment>
<dbReference type="Pfam" id="PF00015">
    <property type="entry name" value="MCPsignal"/>
    <property type="match status" value="1"/>
</dbReference>
<evidence type="ECO:0000256" key="7">
    <source>
        <dbReference type="SAM" id="Phobius"/>
    </source>
</evidence>
<dbReference type="Proteomes" id="UP000000329">
    <property type="component" value="Chromosome"/>
</dbReference>
<feature type="coiled-coil region" evidence="5">
    <location>
        <begin position="106"/>
        <end position="133"/>
    </location>
</feature>
<keyword evidence="7" id="KW-1133">Transmembrane helix</keyword>
<dbReference type="EMBL" id="CP002039">
    <property type="protein sequence ID" value="ADJ66110.1"/>
    <property type="molecule type" value="Genomic_DNA"/>
</dbReference>
<dbReference type="InterPro" id="IPR007891">
    <property type="entry name" value="CHASE3"/>
</dbReference>
<keyword evidence="4" id="KW-0807">Transducer</keyword>
<dbReference type="FunFam" id="1.10.287.950:FF:000001">
    <property type="entry name" value="Methyl-accepting chemotaxis sensory transducer"/>
    <property type="match status" value="1"/>
</dbReference>
<dbReference type="CDD" id="cd11386">
    <property type="entry name" value="MCP_signal"/>
    <property type="match status" value="1"/>
</dbReference>
<evidence type="ECO:0000256" key="2">
    <source>
        <dbReference type="ARBA" id="ARBA00022481"/>
    </source>
</evidence>
<dbReference type="STRING" id="757424.Hsero_4644"/>
<feature type="domain" description="HAMP" evidence="9">
    <location>
        <begin position="226"/>
        <end position="267"/>
    </location>
</feature>
<feature type="coiled-coil region" evidence="5">
    <location>
        <begin position="472"/>
        <end position="510"/>
    </location>
</feature>
<dbReference type="InterPro" id="IPR004089">
    <property type="entry name" value="MCPsignal_dom"/>
</dbReference>
<reference evidence="10 11" key="1">
    <citation type="submission" date="2010-04" db="EMBL/GenBank/DDBJ databases">
        <title>The genome of Herbaspirillum seropedicae SmR1, an endophytic, nitrogen-fixing, plant-growth promoting beta-Proteobacteria.</title>
        <authorList>
            <person name="Pedrosa F.O."/>
            <person name="Monteiro R.A."/>
            <person name="Wassem R."/>
            <person name="Cruz L.M."/>
            <person name="Ayub R.A."/>
            <person name="Colauto N.B."/>
            <person name="Fernandez M.A."/>
            <person name="Fungaro M.H.P."/>
            <person name="Grisard E.C."/>
            <person name="Hungria M."/>
            <person name="Madeira H.M.F."/>
            <person name="Nodari R.O."/>
            <person name="Osaku C.A."/>
            <person name="Petzl-Erler M.L."/>
            <person name="Terenzi H."/>
            <person name="Vieira L.G.E."/>
            <person name="Almeida M.I.M."/>
            <person name="Alves L.R."/>
            <person name="Arantes O.M.N."/>
            <person name="Balsanelli E."/>
            <person name="Barcellos F.G."/>
            <person name="Baura V.A."/>
            <person name="Binde D.R."/>
            <person name="Campo R.J."/>
            <person name="Chubatsu L.S."/>
            <person name="Chueire L.M.O."/>
            <person name="Ciferri R.R."/>
            <person name="Correa L.C."/>
            <person name="da Conceicao Silva J.L."/>
            <person name="Dabul A.N.G."/>
            <person name="Dambros B.P."/>
            <person name="Faoro H."/>
            <person name="Favetti A."/>
            <person name="Friedermann G."/>
            <person name="Furlaneto M.C."/>
            <person name="Gasques L.S."/>
            <person name="Gimenes C.C.T."/>
            <person name="Gioppo N.M.R."/>
            <person name="Glienke-Blanco C."/>
            <person name="Godoy L.P."/>
            <person name="Guerra M.P."/>
            <person name="Karp S."/>
            <person name="Kava-Cordeiro V."/>
            <person name="Margarido V.P."/>
            <person name="Mathioni S.M."/>
            <person name="Menck-Soares M.A."/>
            <person name="Murace N.K."/>
            <person name="Nicolas M.F."/>
            <person name="Oliveira C.E.C."/>
            <person name="Pagnan N.A.B."/>
            <person name="Pamphile J.A."/>
            <person name="Patussi E.V."/>
            <person name="Pereira L.F.P."/>
            <person name="Pereira-Ferrari L."/>
            <person name="Pinto F.G.S."/>
            <person name="Precoma C."/>
            <person name="Prioli A.J."/>
            <person name="Prioli S.M.A.P."/>
            <person name="Raittz R.T."/>
            <person name="Ramos H.J.O."/>
            <person name="Ribeiro E.M.S.F."/>
            <person name="Rigo L.U."/>
            <person name="Rocha C.L.M.S.C."/>
            <person name="Rocha S.N."/>
            <person name="Santos K."/>
            <person name="Satori D."/>
            <person name="Silva A.G."/>
            <person name="Simao R.C.G."/>
            <person name="Soares M.A.M."/>
            <person name="Souza E.M."/>
            <person name="Steffens M.B.R."/>
            <person name="Steindel M."/>
            <person name="Tadra-Sfeir M.Z."/>
            <person name="Takahashi E.K."/>
            <person name="Torres R.A."/>
            <person name="Valle J.S."/>
            <person name="Vernal J.I."/>
            <person name="Vilas-Boas L.A."/>
            <person name="Watanabe M.A.E."/>
            <person name="Weiss V.A."/>
            <person name="Yates M.A."/>
            <person name="Souza E.M."/>
        </authorList>
    </citation>
    <scope>NUCLEOTIDE SEQUENCE [LARGE SCALE GENOMIC DNA]</scope>
    <source>
        <strain evidence="10 11">SmR1</strain>
    </source>
</reference>
<dbReference type="RefSeq" id="WP_013236562.1">
    <property type="nucleotide sequence ID" value="NC_014323.1"/>
</dbReference>
<dbReference type="Gene3D" id="1.10.287.950">
    <property type="entry name" value="Methyl-accepting chemotaxis protein"/>
    <property type="match status" value="1"/>
</dbReference>
<evidence type="ECO:0000256" key="1">
    <source>
        <dbReference type="ARBA" id="ARBA00004370"/>
    </source>
</evidence>
<dbReference type="eggNOG" id="COG5278">
    <property type="taxonomic scope" value="Bacteria"/>
</dbReference>
<dbReference type="PROSITE" id="PS50111">
    <property type="entry name" value="CHEMOTAXIS_TRANSDUC_2"/>
    <property type="match status" value="1"/>
</dbReference>
<dbReference type="HOGENOM" id="CLU_000445_107_16_4"/>
<keyword evidence="11" id="KW-1185">Reference proteome</keyword>
<feature type="domain" description="Methyl-accepting transducer" evidence="8">
    <location>
        <begin position="272"/>
        <end position="501"/>
    </location>
</feature>